<dbReference type="GO" id="GO:0052725">
    <property type="term" value="F:inositol-1,3,4-trisphosphate 6-kinase activity"/>
    <property type="evidence" value="ECO:0007669"/>
    <property type="project" value="InterPro"/>
</dbReference>
<dbReference type="GO" id="GO:0005737">
    <property type="term" value="C:cytoplasm"/>
    <property type="evidence" value="ECO:0007669"/>
    <property type="project" value="TreeGrafter"/>
</dbReference>
<proteinExistence type="predicted"/>
<evidence type="ECO:0000256" key="5">
    <source>
        <dbReference type="ARBA" id="ARBA00022777"/>
    </source>
</evidence>
<gene>
    <name evidence="9" type="ORF">LCGC14_0731270</name>
</gene>
<keyword evidence="7" id="KW-0460">Magnesium</keyword>
<dbReference type="InterPro" id="IPR040464">
    <property type="entry name" value="InsP(3)kin_ATP-grasp"/>
</dbReference>
<evidence type="ECO:0000256" key="1">
    <source>
        <dbReference type="ARBA" id="ARBA00001946"/>
    </source>
</evidence>
<evidence type="ECO:0000256" key="4">
    <source>
        <dbReference type="ARBA" id="ARBA00022741"/>
    </source>
</evidence>
<keyword evidence="4" id="KW-0547">Nucleotide-binding</keyword>
<evidence type="ECO:0000313" key="9">
    <source>
        <dbReference type="EMBL" id="KKN40642.1"/>
    </source>
</evidence>
<organism evidence="9">
    <name type="scientific">marine sediment metagenome</name>
    <dbReference type="NCBI Taxonomy" id="412755"/>
    <lineage>
        <taxon>unclassified sequences</taxon>
        <taxon>metagenomes</taxon>
        <taxon>ecological metagenomes</taxon>
    </lineage>
</organism>
<keyword evidence="3" id="KW-0479">Metal-binding</keyword>
<dbReference type="PANTHER" id="PTHR14217">
    <property type="entry name" value="INOSITOL-TETRAKISPHOSPHATE 1-KINASE"/>
    <property type="match status" value="1"/>
</dbReference>
<dbReference type="GO" id="GO:0052726">
    <property type="term" value="F:inositol-1,3,4-trisphosphate 5-kinase activity"/>
    <property type="evidence" value="ECO:0007669"/>
    <property type="project" value="InterPro"/>
</dbReference>
<dbReference type="GO" id="GO:0032957">
    <property type="term" value="P:inositol trisphosphate metabolic process"/>
    <property type="evidence" value="ECO:0007669"/>
    <property type="project" value="InterPro"/>
</dbReference>
<evidence type="ECO:0000259" key="8">
    <source>
        <dbReference type="Pfam" id="PF05770"/>
    </source>
</evidence>
<dbReference type="PANTHER" id="PTHR14217:SF1">
    <property type="entry name" value="INOSITOL-TETRAKISPHOSPHATE 1-KINASE"/>
    <property type="match status" value="1"/>
</dbReference>
<dbReference type="EMBL" id="LAZR01001692">
    <property type="protein sequence ID" value="KKN40642.1"/>
    <property type="molecule type" value="Genomic_DNA"/>
</dbReference>
<comment type="cofactor">
    <cofactor evidence="1">
        <name>Mg(2+)</name>
        <dbReference type="ChEBI" id="CHEBI:18420"/>
    </cofactor>
</comment>
<reference evidence="9" key="1">
    <citation type="journal article" date="2015" name="Nature">
        <title>Complex archaea that bridge the gap between prokaryotes and eukaryotes.</title>
        <authorList>
            <person name="Spang A."/>
            <person name="Saw J.H."/>
            <person name="Jorgensen S.L."/>
            <person name="Zaremba-Niedzwiedzka K."/>
            <person name="Martijn J."/>
            <person name="Lind A.E."/>
            <person name="van Eijk R."/>
            <person name="Schleper C."/>
            <person name="Guy L."/>
            <person name="Ettema T.J."/>
        </authorList>
    </citation>
    <scope>NUCLEOTIDE SEQUENCE</scope>
</reference>
<protein>
    <recommendedName>
        <fullName evidence="8">Inositol 1,3,4-trisphosphate 5/6-kinase ATP-grasp domain-containing protein</fullName>
    </recommendedName>
</protein>
<keyword evidence="2" id="KW-0808">Transferase</keyword>
<dbReference type="SUPFAM" id="SSF56059">
    <property type="entry name" value="Glutathione synthetase ATP-binding domain-like"/>
    <property type="match status" value="1"/>
</dbReference>
<evidence type="ECO:0000256" key="2">
    <source>
        <dbReference type="ARBA" id="ARBA00022679"/>
    </source>
</evidence>
<dbReference type="Gene3D" id="3.30.470.20">
    <property type="entry name" value="ATP-grasp fold, B domain"/>
    <property type="match status" value="1"/>
</dbReference>
<comment type="caution">
    <text evidence="9">The sequence shown here is derived from an EMBL/GenBank/DDBJ whole genome shotgun (WGS) entry which is preliminary data.</text>
</comment>
<evidence type="ECO:0000256" key="3">
    <source>
        <dbReference type="ARBA" id="ARBA00022723"/>
    </source>
</evidence>
<accession>A0A0F9QUE6</accession>
<feature type="domain" description="Inositol 1,3,4-trisphosphate 5/6-kinase ATP-grasp" evidence="8">
    <location>
        <begin position="233"/>
        <end position="291"/>
    </location>
</feature>
<keyword evidence="5" id="KW-0418">Kinase</keyword>
<dbReference type="InterPro" id="IPR008656">
    <property type="entry name" value="Inositol_tetrakis-P_1-kinase"/>
</dbReference>
<dbReference type="GO" id="GO:0047325">
    <property type="term" value="F:inositol-3,4,5,6-tetrakisphosphate 1-kinase activity"/>
    <property type="evidence" value="ECO:0007669"/>
    <property type="project" value="InterPro"/>
</dbReference>
<evidence type="ECO:0000256" key="7">
    <source>
        <dbReference type="ARBA" id="ARBA00022842"/>
    </source>
</evidence>
<dbReference type="AlphaFoldDB" id="A0A0F9QUE6"/>
<dbReference type="GO" id="GO:0000287">
    <property type="term" value="F:magnesium ion binding"/>
    <property type="evidence" value="ECO:0007669"/>
    <property type="project" value="InterPro"/>
</dbReference>
<name>A0A0F9QUE6_9ZZZZ</name>
<evidence type="ECO:0000256" key="6">
    <source>
        <dbReference type="ARBA" id="ARBA00022840"/>
    </source>
</evidence>
<dbReference type="Pfam" id="PF05770">
    <property type="entry name" value="Ins134_P3_kin"/>
    <property type="match status" value="1"/>
</dbReference>
<sequence length="297" mass="35381">MVKKIVFSARQDHEVISLFAQKLREIKDIELTLHDPTKEFFNLFNIPEFIKNADLIIVKVRNECSIDLLHFAKLYNIPTVHDVDTVLMCKNKISLDFALRKALNDHSASLQKFLMPNSWNQSLRDIDKFKEWASPKLPIVIKSHYQHDKYNRFNFLVQKIEDIDIFCEKYKIFLYYDVYVQKFIECDGYERKIYVIGNEVFGIKRENPIYIYLREKPEKIDVDLIKREKFNINEDIITLAKILSQELKVKIFGFDLIQPINHEKYYLIDLNDFSGFRGLKDIGNVFQNFIKEYISSL</sequence>
<keyword evidence="6" id="KW-0067">ATP-binding</keyword>
<dbReference type="GO" id="GO:0005524">
    <property type="term" value="F:ATP binding"/>
    <property type="evidence" value="ECO:0007669"/>
    <property type="project" value="UniProtKB-KW"/>
</dbReference>